<dbReference type="RefSeq" id="WP_249285111.1">
    <property type="nucleotide sequence ID" value="NZ_JACRSO010000002.1"/>
</dbReference>
<keyword evidence="3" id="KW-0547">Nucleotide-binding</keyword>
<dbReference type="GO" id="GO:0006637">
    <property type="term" value="P:acyl-CoA metabolic process"/>
    <property type="evidence" value="ECO:0007669"/>
    <property type="project" value="TreeGrafter"/>
</dbReference>
<keyword evidence="4" id="KW-0067">ATP-binding</keyword>
<dbReference type="InterPro" id="IPR020845">
    <property type="entry name" value="AMP-binding_CS"/>
</dbReference>
<evidence type="ECO:0000256" key="1">
    <source>
        <dbReference type="ARBA" id="ARBA00006432"/>
    </source>
</evidence>
<evidence type="ECO:0000313" key="7">
    <source>
        <dbReference type="EMBL" id="MBC8528894.1"/>
    </source>
</evidence>
<dbReference type="Gene3D" id="3.30.300.30">
    <property type="match status" value="1"/>
</dbReference>
<dbReference type="InterPro" id="IPR045851">
    <property type="entry name" value="AMP-bd_C_sf"/>
</dbReference>
<dbReference type="GO" id="GO:0015645">
    <property type="term" value="F:fatty acid ligase activity"/>
    <property type="evidence" value="ECO:0007669"/>
    <property type="project" value="TreeGrafter"/>
</dbReference>
<dbReference type="PANTHER" id="PTHR43605">
    <property type="entry name" value="ACYL-COENZYME A SYNTHETASE"/>
    <property type="match status" value="1"/>
</dbReference>
<dbReference type="GO" id="GO:0005524">
    <property type="term" value="F:ATP binding"/>
    <property type="evidence" value="ECO:0007669"/>
    <property type="project" value="UniProtKB-KW"/>
</dbReference>
<dbReference type="PROSITE" id="PS00455">
    <property type="entry name" value="AMP_BINDING"/>
    <property type="match status" value="1"/>
</dbReference>
<evidence type="ECO:0000259" key="5">
    <source>
        <dbReference type="Pfam" id="PF00501"/>
    </source>
</evidence>
<keyword evidence="2" id="KW-0436">Ligase</keyword>
<dbReference type="GO" id="GO:0016405">
    <property type="term" value="F:CoA-ligase activity"/>
    <property type="evidence" value="ECO:0007669"/>
    <property type="project" value="UniProtKB-ARBA"/>
</dbReference>
<dbReference type="Gene3D" id="3.40.50.12780">
    <property type="entry name" value="N-terminal domain of ligase-like"/>
    <property type="match status" value="1"/>
</dbReference>
<evidence type="ECO:0000259" key="6">
    <source>
        <dbReference type="Pfam" id="PF13193"/>
    </source>
</evidence>
<evidence type="ECO:0000313" key="8">
    <source>
        <dbReference type="Proteomes" id="UP000654279"/>
    </source>
</evidence>
<dbReference type="GO" id="GO:0004321">
    <property type="term" value="F:fatty-acyl-CoA synthase activity"/>
    <property type="evidence" value="ECO:0007669"/>
    <property type="project" value="TreeGrafter"/>
</dbReference>
<proteinExistence type="inferred from homology"/>
<sequence length="549" mass="62166">MFEEFLTRSEFSSYKDFKENFKVNVPENFNYGFDVVDRLGMEKPDKLALLWTNVAGDERRFTFADIMRNSNKVANYLKSQGIKRGDKVMLILKRHYQFWFAIIALHKLGAVCIPATHLLTKKDLVYRNNAASVKAIICTSDGEIAEHVEASQAESPTLEMKFIVNGDREGWLNLDAGMEACSDVFPRPAGEEATHNEDMMLLYFTSGTTGMPKMVGHDFVYPLGHIVTGAFWHQVQEDGIHLTVSDTGWGKAVWGKLYGQWMAETVVFVYDFDKFIPEDLLAVLEKYRITTFCAPPTIYRFLIKANFSSYDLSSLSYCTVAGEPLNPEVFNQFHKLTGIKLYEGFGQTETTLTVATYPWMEPRPGSMGLPSPGYDIDIVDEDGKPSKPGEVGQIVIRTDKGKPLGMFRGYYRDDALTAKMWHDDVYYTGDMAWKDEQGYFWYEGRADDVIKSSGYRIGPFEVESVLLQHPAVLEAAISGAEDPVRGIVVKATIVLAQGYEASDALTKELQNYVKTNTAPYKYPRVVEYVEELPKTISGKIRRVELRNRK</sequence>
<evidence type="ECO:0000256" key="3">
    <source>
        <dbReference type="ARBA" id="ARBA00022741"/>
    </source>
</evidence>
<dbReference type="InterPro" id="IPR042099">
    <property type="entry name" value="ANL_N_sf"/>
</dbReference>
<dbReference type="Pfam" id="PF00501">
    <property type="entry name" value="AMP-binding"/>
    <property type="match status" value="1"/>
</dbReference>
<dbReference type="FunFam" id="3.30.300.30:FF:000005">
    <property type="entry name" value="Acyl-coenzyme A synthetase ACSM5, mitochondrial"/>
    <property type="match status" value="1"/>
</dbReference>
<dbReference type="InterPro" id="IPR025110">
    <property type="entry name" value="AMP-bd_C"/>
</dbReference>
<organism evidence="7 8">
    <name type="scientific">Luoshenia tenuis</name>
    <dbReference type="NCBI Taxonomy" id="2763654"/>
    <lineage>
        <taxon>Bacteria</taxon>
        <taxon>Bacillati</taxon>
        <taxon>Bacillota</taxon>
        <taxon>Clostridia</taxon>
        <taxon>Christensenellales</taxon>
        <taxon>Christensenellaceae</taxon>
        <taxon>Luoshenia</taxon>
    </lineage>
</organism>
<dbReference type="PANTHER" id="PTHR43605:SF10">
    <property type="entry name" value="ACYL-COA SYNTHETASE MEDIUM CHAIN FAMILY MEMBER 3"/>
    <property type="match status" value="1"/>
</dbReference>
<feature type="domain" description="AMP-dependent synthetase/ligase" evidence="5">
    <location>
        <begin position="42"/>
        <end position="411"/>
    </location>
</feature>
<dbReference type="Proteomes" id="UP000654279">
    <property type="component" value="Unassembled WGS sequence"/>
</dbReference>
<comment type="caution">
    <text evidence="7">The sequence shown here is derived from an EMBL/GenBank/DDBJ whole genome shotgun (WGS) entry which is preliminary data.</text>
</comment>
<gene>
    <name evidence="7" type="ORF">H8699_05595</name>
</gene>
<dbReference type="InterPro" id="IPR051087">
    <property type="entry name" value="Mitochondrial_ACSM"/>
</dbReference>
<protein>
    <submittedName>
        <fullName evidence="7">AMP-binding protein</fullName>
    </submittedName>
</protein>
<dbReference type="SUPFAM" id="SSF56801">
    <property type="entry name" value="Acetyl-CoA synthetase-like"/>
    <property type="match status" value="1"/>
</dbReference>
<dbReference type="AlphaFoldDB" id="A0A926CZQ1"/>
<dbReference type="EMBL" id="JACRSO010000002">
    <property type="protein sequence ID" value="MBC8528894.1"/>
    <property type="molecule type" value="Genomic_DNA"/>
</dbReference>
<evidence type="ECO:0000256" key="2">
    <source>
        <dbReference type="ARBA" id="ARBA00022598"/>
    </source>
</evidence>
<accession>A0A926CZQ1</accession>
<evidence type="ECO:0000256" key="4">
    <source>
        <dbReference type="ARBA" id="ARBA00022840"/>
    </source>
</evidence>
<comment type="similarity">
    <text evidence="1">Belongs to the ATP-dependent AMP-binding enzyme family.</text>
</comment>
<feature type="domain" description="AMP-binding enzyme C-terminal" evidence="6">
    <location>
        <begin position="461"/>
        <end position="539"/>
    </location>
</feature>
<keyword evidence="8" id="KW-1185">Reference proteome</keyword>
<dbReference type="Pfam" id="PF13193">
    <property type="entry name" value="AMP-binding_C"/>
    <property type="match status" value="1"/>
</dbReference>
<dbReference type="InterPro" id="IPR000873">
    <property type="entry name" value="AMP-dep_synth/lig_dom"/>
</dbReference>
<name>A0A926CZQ1_9FIRM</name>
<reference evidence="7" key="1">
    <citation type="submission" date="2020-08" db="EMBL/GenBank/DDBJ databases">
        <title>Genome public.</title>
        <authorList>
            <person name="Liu C."/>
            <person name="Sun Q."/>
        </authorList>
    </citation>
    <scope>NUCLEOTIDE SEQUENCE</scope>
    <source>
        <strain evidence="7">NSJ-44</strain>
    </source>
</reference>
<dbReference type="GO" id="GO:0006633">
    <property type="term" value="P:fatty acid biosynthetic process"/>
    <property type="evidence" value="ECO:0007669"/>
    <property type="project" value="TreeGrafter"/>
</dbReference>